<evidence type="ECO:0000313" key="2">
    <source>
        <dbReference type="Proteomes" id="UP000016936"/>
    </source>
</evidence>
<dbReference type="EMBL" id="KB445583">
    <property type="protein sequence ID" value="EMD87054.1"/>
    <property type="molecule type" value="Genomic_DNA"/>
</dbReference>
<gene>
    <name evidence="1" type="ORF">COCHEDRAFT_1185459</name>
</gene>
<reference evidence="1 2" key="1">
    <citation type="journal article" date="2012" name="PLoS Pathog.">
        <title>Diverse lifestyles and strategies of plant pathogenesis encoded in the genomes of eighteen Dothideomycetes fungi.</title>
        <authorList>
            <person name="Ohm R.A."/>
            <person name="Feau N."/>
            <person name="Henrissat B."/>
            <person name="Schoch C.L."/>
            <person name="Horwitz B.A."/>
            <person name="Barry K.W."/>
            <person name="Condon B.J."/>
            <person name="Copeland A.C."/>
            <person name="Dhillon B."/>
            <person name="Glaser F."/>
            <person name="Hesse C.N."/>
            <person name="Kosti I."/>
            <person name="LaButti K."/>
            <person name="Lindquist E.A."/>
            <person name="Lucas S."/>
            <person name="Salamov A.A."/>
            <person name="Bradshaw R.E."/>
            <person name="Ciuffetti L."/>
            <person name="Hamelin R.C."/>
            <person name="Kema G.H.J."/>
            <person name="Lawrence C."/>
            <person name="Scott J.A."/>
            <person name="Spatafora J.W."/>
            <person name="Turgeon B.G."/>
            <person name="de Wit P.J.G.M."/>
            <person name="Zhong S."/>
            <person name="Goodwin S.B."/>
            <person name="Grigoriev I.V."/>
        </authorList>
    </citation>
    <scope>NUCLEOTIDE SEQUENCE [LARGE SCALE GENOMIC DNA]</scope>
    <source>
        <strain evidence="2">C5 / ATCC 48332 / race O</strain>
    </source>
</reference>
<protein>
    <submittedName>
        <fullName evidence="1">Uncharacterized protein</fullName>
    </submittedName>
</protein>
<dbReference type="Proteomes" id="UP000016936">
    <property type="component" value="Unassembled WGS sequence"/>
</dbReference>
<organism evidence="1 2">
    <name type="scientific">Cochliobolus heterostrophus (strain C5 / ATCC 48332 / race O)</name>
    <name type="common">Southern corn leaf blight fungus</name>
    <name type="synonym">Bipolaris maydis</name>
    <dbReference type="NCBI Taxonomy" id="701091"/>
    <lineage>
        <taxon>Eukaryota</taxon>
        <taxon>Fungi</taxon>
        <taxon>Dikarya</taxon>
        <taxon>Ascomycota</taxon>
        <taxon>Pezizomycotina</taxon>
        <taxon>Dothideomycetes</taxon>
        <taxon>Pleosporomycetidae</taxon>
        <taxon>Pleosporales</taxon>
        <taxon>Pleosporineae</taxon>
        <taxon>Pleosporaceae</taxon>
        <taxon>Bipolaris</taxon>
    </lineage>
</organism>
<evidence type="ECO:0000313" key="1">
    <source>
        <dbReference type="EMBL" id="EMD87054.1"/>
    </source>
</evidence>
<proteinExistence type="predicted"/>
<dbReference type="HOGENOM" id="CLU_2236330_0_0_1"/>
<reference evidence="2" key="2">
    <citation type="journal article" date="2013" name="PLoS Genet.">
        <title>Comparative genome structure, secondary metabolite, and effector coding capacity across Cochliobolus pathogens.</title>
        <authorList>
            <person name="Condon B.J."/>
            <person name="Leng Y."/>
            <person name="Wu D."/>
            <person name="Bushley K.E."/>
            <person name="Ohm R.A."/>
            <person name="Otillar R."/>
            <person name="Martin J."/>
            <person name="Schackwitz W."/>
            <person name="Grimwood J."/>
            <person name="MohdZainudin N."/>
            <person name="Xue C."/>
            <person name="Wang R."/>
            <person name="Manning V.A."/>
            <person name="Dhillon B."/>
            <person name="Tu Z.J."/>
            <person name="Steffenson B.J."/>
            <person name="Salamov A."/>
            <person name="Sun H."/>
            <person name="Lowry S."/>
            <person name="LaButti K."/>
            <person name="Han J."/>
            <person name="Copeland A."/>
            <person name="Lindquist E."/>
            <person name="Barry K."/>
            <person name="Schmutz J."/>
            <person name="Baker S.E."/>
            <person name="Ciuffetti L.M."/>
            <person name="Grigoriev I.V."/>
            <person name="Zhong S."/>
            <person name="Turgeon B.G."/>
        </authorList>
    </citation>
    <scope>NUCLEOTIDE SEQUENCE [LARGE SCALE GENOMIC DNA]</scope>
    <source>
        <strain evidence="2">C5 / ATCC 48332 / race O</strain>
    </source>
</reference>
<dbReference type="AlphaFoldDB" id="M2TKP2"/>
<accession>M2TKP2</accession>
<name>M2TKP2_COCH5</name>
<sequence length="105" mass="11961">MREQHNPNTGPRTAMEILLKYRLPTHSAPWPLRAGHSAPNPTALLLCVSLCTWKCMHRYGVIYSHDIIMTGQMYEYNGQSAFGLGCKIHQEDLGSFFFPQISGWH</sequence>
<keyword evidence="2" id="KW-1185">Reference proteome</keyword>